<dbReference type="STRING" id="366533.SAMN05444339_12310"/>
<dbReference type="EMBL" id="FQUE01000023">
    <property type="protein sequence ID" value="SHF93163.1"/>
    <property type="molecule type" value="Genomic_DNA"/>
</dbReference>
<dbReference type="InterPro" id="IPR000847">
    <property type="entry name" value="LysR_HTH_N"/>
</dbReference>
<dbReference type="GO" id="GO:0006351">
    <property type="term" value="P:DNA-templated transcription"/>
    <property type="evidence" value="ECO:0007669"/>
    <property type="project" value="TreeGrafter"/>
</dbReference>
<comment type="similarity">
    <text evidence="1">Belongs to the LysR transcriptional regulatory family.</text>
</comment>
<keyword evidence="3" id="KW-0238">DNA-binding</keyword>
<dbReference type="PROSITE" id="PS50931">
    <property type="entry name" value="HTH_LYSR"/>
    <property type="match status" value="1"/>
</dbReference>
<dbReference type="SUPFAM" id="SSF46785">
    <property type="entry name" value="Winged helix' DNA-binding domain"/>
    <property type="match status" value="1"/>
</dbReference>
<dbReference type="AlphaFoldDB" id="A0A1M5FNU3"/>
<dbReference type="GO" id="GO:0043565">
    <property type="term" value="F:sequence-specific DNA binding"/>
    <property type="evidence" value="ECO:0007669"/>
    <property type="project" value="TreeGrafter"/>
</dbReference>
<dbReference type="Pfam" id="PF03466">
    <property type="entry name" value="LysR_substrate"/>
    <property type="match status" value="1"/>
</dbReference>
<keyword evidence="7" id="KW-1185">Reference proteome</keyword>
<sequence length="300" mass="33069">MDHHLNPAYIRRLQYFESVARHKSLLRAAKELGISSSAVSHQMRDLSRTLGEELFVRSGRGVALTPAGEMLAVQVSSTFEHLAATLRDMIGGTSDVLRVAVCSSFGPHWLAPRLPAFVERCPETRLEIRLYAEHPDQTQDVADCIITAQETKLGFICTPLFEEHLTAVIGATVSGEQRDTLPLITTDCMPGEEMTDWRRFAIGAELDFDVLSHRGFTGCTHYLLAMALAEAGLGIALVPDFVAAAALAAGRLDRHHVPVVSSGRTYKACFKESRAHDRGLRQFANWMQREAVDTLSSLPK</sequence>
<evidence type="ECO:0000259" key="5">
    <source>
        <dbReference type="PROSITE" id="PS50931"/>
    </source>
</evidence>
<accession>A0A1M5FNU3</accession>
<keyword evidence="2" id="KW-0805">Transcription regulation</keyword>
<dbReference type="InterPro" id="IPR058163">
    <property type="entry name" value="LysR-type_TF_proteobact-type"/>
</dbReference>
<evidence type="ECO:0000313" key="6">
    <source>
        <dbReference type="EMBL" id="SHF93163.1"/>
    </source>
</evidence>
<dbReference type="PANTHER" id="PTHR30537:SF5">
    <property type="entry name" value="HTH-TYPE TRANSCRIPTIONAL ACTIVATOR TTDR-RELATED"/>
    <property type="match status" value="1"/>
</dbReference>
<dbReference type="GO" id="GO:0003700">
    <property type="term" value="F:DNA-binding transcription factor activity"/>
    <property type="evidence" value="ECO:0007669"/>
    <property type="project" value="InterPro"/>
</dbReference>
<proteinExistence type="inferred from homology"/>
<keyword evidence="4" id="KW-0804">Transcription</keyword>
<dbReference type="Pfam" id="PF00126">
    <property type="entry name" value="HTH_1"/>
    <property type="match status" value="1"/>
</dbReference>
<dbReference type="InterPro" id="IPR036390">
    <property type="entry name" value="WH_DNA-bd_sf"/>
</dbReference>
<name>A0A1M5FNU3_LOKAT</name>
<dbReference type="PANTHER" id="PTHR30537">
    <property type="entry name" value="HTH-TYPE TRANSCRIPTIONAL REGULATOR"/>
    <property type="match status" value="1"/>
</dbReference>
<protein>
    <submittedName>
        <fullName evidence="6">Transcriptional regulator, LysR family</fullName>
    </submittedName>
</protein>
<evidence type="ECO:0000256" key="3">
    <source>
        <dbReference type="ARBA" id="ARBA00023125"/>
    </source>
</evidence>
<evidence type="ECO:0000256" key="2">
    <source>
        <dbReference type="ARBA" id="ARBA00023015"/>
    </source>
</evidence>
<dbReference type="Gene3D" id="1.10.10.10">
    <property type="entry name" value="Winged helix-like DNA-binding domain superfamily/Winged helix DNA-binding domain"/>
    <property type="match status" value="1"/>
</dbReference>
<evidence type="ECO:0000256" key="4">
    <source>
        <dbReference type="ARBA" id="ARBA00023163"/>
    </source>
</evidence>
<dbReference type="OrthoDB" id="9813056at2"/>
<dbReference type="Gene3D" id="3.40.190.10">
    <property type="entry name" value="Periplasmic binding protein-like II"/>
    <property type="match status" value="2"/>
</dbReference>
<organism evidence="6 7">
    <name type="scientific">Loktanella atrilutea</name>
    <dbReference type="NCBI Taxonomy" id="366533"/>
    <lineage>
        <taxon>Bacteria</taxon>
        <taxon>Pseudomonadati</taxon>
        <taxon>Pseudomonadota</taxon>
        <taxon>Alphaproteobacteria</taxon>
        <taxon>Rhodobacterales</taxon>
        <taxon>Roseobacteraceae</taxon>
        <taxon>Loktanella</taxon>
    </lineage>
</organism>
<dbReference type="InterPro" id="IPR036388">
    <property type="entry name" value="WH-like_DNA-bd_sf"/>
</dbReference>
<dbReference type="InterPro" id="IPR005119">
    <property type="entry name" value="LysR_subst-bd"/>
</dbReference>
<dbReference type="SUPFAM" id="SSF53850">
    <property type="entry name" value="Periplasmic binding protein-like II"/>
    <property type="match status" value="1"/>
</dbReference>
<evidence type="ECO:0000256" key="1">
    <source>
        <dbReference type="ARBA" id="ARBA00009437"/>
    </source>
</evidence>
<reference evidence="7" key="1">
    <citation type="submission" date="2016-11" db="EMBL/GenBank/DDBJ databases">
        <authorList>
            <person name="Varghese N."/>
            <person name="Submissions S."/>
        </authorList>
    </citation>
    <scope>NUCLEOTIDE SEQUENCE [LARGE SCALE GENOMIC DNA]</scope>
    <source>
        <strain evidence="7">DSM 29326</strain>
    </source>
</reference>
<dbReference type="Proteomes" id="UP000183987">
    <property type="component" value="Unassembled WGS sequence"/>
</dbReference>
<dbReference type="RefSeq" id="WP_072858945.1">
    <property type="nucleotide sequence ID" value="NZ_FQUE01000023.1"/>
</dbReference>
<gene>
    <name evidence="6" type="ORF">SAMN05444339_12310</name>
</gene>
<feature type="domain" description="HTH lysR-type" evidence="5">
    <location>
        <begin position="10"/>
        <end position="65"/>
    </location>
</feature>
<evidence type="ECO:0000313" key="7">
    <source>
        <dbReference type="Proteomes" id="UP000183987"/>
    </source>
</evidence>